<dbReference type="Gene3D" id="2.160.20.120">
    <property type="match status" value="1"/>
</dbReference>
<keyword evidence="3" id="KW-1185">Reference proteome</keyword>
<dbReference type="RefSeq" id="WP_117158196.1">
    <property type="nucleotide sequence ID" value="NZ_QVID01000001.1"/>
</dbReference>
<gene>
    <name evidence="2" type="ORF">DZ858_03740</name>
</gene>
<reference evidence="2 3" key="1">
    <citation type="journal article" date="2007" name="Int. J. Syst. Evol. Microbiol.">
        <title>Marixanthomonas ophiurae gen. nov., sp. nov., a marine bacterium of the family Flavobacteriaceae isolated from a deep-sea brittle star.</title>
        <authorList>
            <person name="Romanenko L.A."/>
            <person name="Uchino M."/>
            <person name="Frolova G.M."/>
            <person name="Mikhailov V.V."/>
        </authorList>
    </citation>
    <scope>NUCLEOTIDE SEQUENCE [LARGE SCALE GENOMIC DNA]</scope>
    <source>
        <strain evidence="2 3">KMM 3046</strain>
    </source>
</reference>
<dbReference type="OrthoDB" id="704821at2"/>
<evidence type="ECO:0000259" key="1">
    <source>
        <dbReference type="Pfam" id="PF10988"/>
    </source>
</evidence>
<evidence type="ECO:0000313" key="3">
    <source>
        <dbReference type="Proteomes" id="UP000261082"/>
    </source>
</evidence>
<organism evidence="2 3">
    <name type="scientific">Marixanthomonas ophiurae</name>
    <dbReference type="NCBI Taxonomy" id="387659"/>
    <lineage>
        <taxon>Bacteria</taxon>
        <taxon>Pseudomonadati</taxon>
        <taxon>Bacteroidota</taxon>
        <taxon>Flavobacteriia</taxon>
        <taxon>Flavobacteriales</taxon>
        <taxon>Flavobacteriaceae</taxon>
        <taxon>Marixanthomonas</taxon>
    </lineage>
</organism>
<dbReference type="AlphaFoldDB" id="A0A3E1QAP9"/>
<feature type="domain" description="Putative auto-transporter adhesin head GIN" evidence="1">
    <location>
        <begin position="28"/>
        <end position="207"/>
    </location>
</feature>
<sequence>MKTFSTILIALITFSAFSQRMVEKNIGDFDELKVFDLIEVNLIPSEENKVVIKGENTESVKIINDNGKLKIRMQLDERFDGEETFVEVHYTDVDIIDANEGARIVANEAITQNKIELRSQEGAKIRVGLKVNYVEMKAVTGGTIEASGLAKSQDITIRTGGIIEAMHLQTQDTNLKLFAAGEAEINASEKATIKVTAGGDVTVYGNPKEVKKKSFAGGTIRIVD</sequence>
<dbReference type="Pfam" id="PF10988">
    <property type="entry name" value="DUF2807"/>
    <property type="match status" value="1"/>
</dbReference>
<accession>A0A3E1QAP9</accession>
<comment type="caution">
    <text evidence="2">The sequence shown here is derived from an EMBL/GenBank/DDBJ whole genome shotgun (WGS) entry which is preliminary data.</text>
</comment>
<dbReference type="Proteomes" id="UP000261082">
    <property type="component" value="Unassembled WGS sequence"/>
</dbReference>
<dbReference type="EMBL" id="QVID01000001">
    <property type="protein sequence ID" value="RFN59196.1"/>
    <property type="molecule type" value="Genomic_DNA"/>
</dbReference>
<protein>
    <submittedName>
        <fullName evidence="2">DUF2807 domain-containing protein</fullName>
    </submittedName>
</protein>
<proteinExistence type="predicted"/>
<name>A0A3E1QAP9_9FLAO</name>
<evidence type="ECO:0000313" key="2">
    <source>
        <dbReference type="EMBL" id="RFN59196.1"/>
    </source>
</evidence>
<dbReference type="InterPro" id="IPR021255">
    <property type="entry name" value="DUF2807"/>
</dbReference>